<evidence type="ECO:0000256" key="3">
    <source>
        <dbReference type="ARBA" id="ARBA00022840"/>
    </source>
</evidence>
<accession>X0ZG99</accession>
<comment type="caution">
    <text evidence="4">The sequence shown here is derived from an EMBL/GenBank/DDBJ whole genome shotgun (WGS) entry which is preliminary data.</text>
</comment>
<dbReference type="InterPro" id="IPR036188">
    <property type="entry name" value="FAD/NAD-bd_sf"/>
</dbReference>
<dbReference type="SUPFAM" id="SSF51905">
    <property type="entry name" value="FAD/NAD(P)-binding domain"/>
    <property type="match status" value="1"/>
</dbReference>
<evidence type="ECO:0008006" key="5">
    <source>
        <dbReference type="Google" id="ProtNLM"/>
    </source>
</evidence>
<sequence>MLVAVIGGNLQGVEAAYLAKQAGWDVLVIDKDRRAGASLICDRFLPLTITEEIDPHEILQGVDLIIPALENDGVLAVLQKWSLETAIPLAFDMEAYAISSSKKRSERVFREIGVNVPRPWPECGFPIVVKPDGESGSRGVKI</sequence>
<dbReference type="GO" id="GO:0005524">
    <property type="term" value="F:ATP binding"/>
    <property type="evidence" value="ECO:0007669"/>
    <property type="project" value="UniProtKB-KW"/>
</dbReference>
<evidence type="ECO:0000256" key="2">
    <source>
        <dbReference type="ARBA" id="ARBA00022741"/>
    </source>
</evidence>
<organism evidence="4">
    <name type="scientific">marine sediment metagenome</name>
    <dbReference type="NCBI Taxonomy" id="412755"/>
    <lineage>
        <taxon>unclassified sequences</taxon>
        <taxon>metagenomes</taxon>
        <taxon>ecological metagenomes</taxon>
    </lineage>
</organism>
<dbReference type="AlphaFoldDB" id="X0ZG99"/>
<dbReference type="GO" id="GO:0016874">
    <property type="term" value="F:ligase activity"/>
    <property type="evidence" value="ECO:0007669"/>
    <property type="project" value="UniProtKB-KW"/>
</dbReference>
<dbReference type="Gene3D" id="3.40.50.720">
    <property type="entry name" value="NAD(P)-binding Rossmann-like Domain"/>
    <property type="match status" value="1"/>
</dbReference>
<evidence type="ECO:0000313" key="4">
    <source>
        <dbReference type="EMBL" id="GAG59358.1"/>
    </source>
</evidence>
<feature type="non-terminal residue" evidence="4">
    <location>
        <position position="142"/>
    </location>
</feature>
<name>X0ZG99_9ZZZZ</name>
<reference evidence="4" key="1">
    <citation type="journal article" date="2014" name="Front. Microbiol.">
        <title>High frequency of phylogenetically diverse reductive dehalogenase-homologous genes in deep subseafloor sedimentary metagenomes.</title>
        <authorList>
            <person name="Kawai M."/>
            <person name="Futagami T."/>
            <person name="Toyoda A."/>
            <person name="Takaki Y."/>
            <person name="Nishi S."/>
            <person name="Hori S."/>
            <person name="Arai W."/>
            <person name="Tsubouchi T."/>
            <person name="Morono Y."/>
            <person name="Uchiyama I."/>
            <person name="Ito T."/>
            <person name="Fujiyama A."/>
            <person name="Inagaki F."/>
            <person name="Takami H."/>
        </authorList>
    </citation>
    <scope>NUCLEOTIDE SEQUENCE</scope>
    <source>
        <strain evidence="4">Expedition CK06-06</strain>
    </source>
</reference>
<keyword evidence="1" id="KW-0436">Ligase</keyword>
<protein>
    <recommendedName>
        <fullName evidence="5">3-methylornithine--L-lysine ligase PylC</fullName>
    </recommendedName>
</protein>
<dbReference type="PANTHER" id="PTHR43055">
    <property type="entry name" value="FORMATE-DEPENDENT PHOSPHORIBOSYLGLYCINAMIDE FORMYLTRANSFERASE"/>
    <property type="match status" value="1"/>
</dbReference>
<keyword evidence="3" id="KW-0067">ATP-binding</keyword>
<proteinExistence type="predicted"/>
<keyword evidence="2" id="KW-0547">Nucleotide-binding</keyword>
<dbReference type="PANTHER" id="PTHR43055:SF1">
    <property type="entry name" value="FORMATE-DEPENDENT PHOSPHORIBOSYLGLYCINAMIDE FORMYLTRANSFERASE"/>
    <property type="match status" value="1"/>
</dbReference>
<dbReference type="GO" id="GO:0005829">
    <property type="term" value="C:cytosol"/>
    <property type="evidence" value="ECO:0007669"/>
    <property type="project" value="TreeGrafter"/>
</dbReference>
<dbReference type="EMBL" id="BART01007535">
    <property type="protein sequence ID" value="GAG59358.1"/>
    <property type="molecule type" value="Genomic_DNA"/>
</dbReference>
<evidence type="ECO:0000256" key="1">
    <source>
        <dbReference type="ARBA" id="ARBA00022598"/>
    </source>
</evidence>
<gene>
    <name evidence="4" type="ORF">S01H4_17139</name>
</gene>
<dbReference type="Gene3D" id="3.30.470.20">
    <property type="entry name" value="ATP-grasp fold, B domain"/>
    <property type="match status" value="1"/>
</dbReference>